<evidence type="ECO:0000313" key="3">
    <source>
        <dbReference type="EMBL" id="RHH04944.1"/>
    </source>
</evidence>
<dbReference type="EMBL" id="CP036553">
    <property type="protein sequence ID" value="QCQ36557.1"/>
    <property type="molecule type" value="Genomic_DNA"/>
</dbReference>
<reference evidence="5 6" key="1">
    <citation type="submission" date="2018-08" db="EMBL/GenBank/DDBJ databases">
        <title>A genome reference for cultivated species of the human gut microbiota.</title>
        <authorList>
            <person name="Zou Y."/>
            <person name="Xue W."/>
            <person name="Luo G."/>
        </authorList>
    </citation>
    <scope>NUCLEOTIDE SEQUENCE [LARGE SCALE GENOMIC DNA]</scope>
    <source>
        <strain evidence="3 5">AM18-6</strain>
        <strain evidence="2 6">OF01-1</strain>
    </source>
</reference>
<sequence>MLTISGLKNFYYLPTFHDMRCKAPRVSEIIRSRYHRDPLQGDVYIFMSKDQKKVKMIHCERHAYYLHEKSFTNGYRFMRIELEEGITVYKIDWQSLVSVLESPVIKSIRL</sequence>
<evidence type="ECO:0008006" key="7">
    <source>
        <dbReference type="Google" id="ProtNLM"/>
    </source>
</evidence>
<evidence type="ECO:0000313" key="6">
    <source>
        <dbReference type="Proteomes" id="UP000284614"/>
    </source>
</evidence>
<dbReference type="Proteomes" id="UP000266644">
    <property type="component" value="Unassembled WGS sequence"/>
</dbReference>
<evidence type="ECO:0000313" key="2">
    <source>
        <dbReference type="EMBL" id="RGY68713.1"/>
    </source>
</evidence>
<name>A0A396BJZ9_BACFG</name>
<dbReference type="InterPro" id="IPR008878">
    <property type="entry name" value="Transposase_IS66_Orf2"/>
</dbReference>
<dbReference type="Proteomes" id="UP000028294">
    <property type="component" value="Chromosome"/>
</dbReference>
<dbReference type="EMBL" id="QSDG01000008">
    <property type="protein sequence ID" value="RGY68713.1"/>
    <property type="molecule type" value="Genomic_DNA"/>
</dbReference>
<dbReference type="RefSeq" id="WP_005819197.1">
    <property type="nucleotide sequence ID" value="NZ_CP036553.1"/>
</dbReference>
<accession>A0A396BJZ9</accession>
<proteinExistence type="predicted"/>
<protein>
    <recommendedName>
        <fullName evidence="7">Transposase</fullName>
    </recommendedName>
</protein>
<evidence type="ECO:0000313" key="5">
    <source>
        <dbReference type="Proteomes" id="UP000266644"/>
    </source>
</evidence>
<evidence type="ECO:0000313" key="1">
    <source>
        <dbReference type="EMBL" id="QCQ36557.1"/>
    </source>
</evidence>
<dbReference type="AlphaFoldDB" id="A0A396BJZ9"/>
<gene>
    <name evidence="3" type="ORF">DW228_23995</name>
    <name evidence="2" type="ORF">DXA27_10260</name>
    <name evidence="1" type="ORF">IA74_010780</name>
</gene>
<dbReference type="Proteomes" id="UP000284614">
    <property type="component" value="Unassembled WGS sequence"/>
</dbReference>
<dbReference type="Pfam" id="PF05717">
    <property type="entry name" value="TnpB_IS66"/>
    <property type="match status" value="1"/>
</dbReference>
<evidence type="ECO:0000313" key="4">
    <source>
        <dbReference type="Proteomes" id="UP000028294"/>
    </source>
</evidence>
<reference evidence="1 4" key="2">
    <citation type="submission" date="2019-03" db="EMBL/GenBank/DDBJ databases">
        <title>Complete genome assembly of MDR B. fragilis.</title>
        <authorList>
            <person name="Sydenham T.V."/>
            <person name="Hasman H."/>
            <person name="Justesen U.S."/>
        </authorList>
    </citation>
    <scope>NUCLEOTIDE SEQUENCE [LARGE SCALE GENOMIC DNA]</scope>
    <source>
        <strain evidence="1 4">DCMOUH0067B</strain>
    </source>
</reference>
<organism evidence="3 5">
    <name type="scientific">Bacteroides fragilis</name>
    <dbReference type="NCBI Taxonomy" id="817"/>
    <lineage>
        <taxon>Bacteria</taxon>
        <taxon>Pseudomonadati</taxon>
        <taxon>Bacteroidota</taxon>
        <taxon>Bacteroidia</taxon>
        <taxon>Bacteroidales</taxon>
        <taxon>Bacteroidaceae</taxon>
        <taxon>Bacteroides</taxon>
    </lineage>
</organism>
<dbReference type="EMBL" id="QRJE01000065">
    <property type="protein sequence ID" value="RHH04944.1"/>
    <property type="molecule type" value="Genomic_DNA"/>
</dbReference>